<reference evidence="2 3" key="1">
    <citation type="submission" date="2016-01" db="EMBL/GenBank/DDBJ databases">
        <title>Investigation of taxonomic status of Bacillus aminovorans.</title>
        <authorList>
            <person name="Verma A."/>
            <person name="Pal Y."/>
            <person name="Krishnamurthi S."/>
        </authorList>
    </citation>
    <scope>NUCLEOTIDE SEQUENCE [LARGE SCALE GENOMIC DNA]</scope>
    <source>
        <strain evidence="2 3">DSM 4337</strain>
    </source>
</reference>
<gene>
    <name evidence="2" type="ORF">AWH48_16880</name>
</gene>
<evidence type="ECO:0000313" key="2">
    <source>
        <dbReference type="EMBL" id="OAH58671.1"/>
    </source>
</evidence>
<feature type="transmembrane region" description="Helical" evidence="1">
    <location>
        <begin position="20"/>
        <end position="40"/>
    </location>
</feature>
<keyword evidence="1" id="KW-0472">Membrane</keyword>
<accession>A0A177L1M2</accession>
<name>A0A177L1M2_9BACI</name>
<proteinExistence type="predicted"/>
<dbReference type="RefSeq" id="WP_018395854.1">
    <property type="nucleotide sequence ID" value="NZ_LQWZ01000007.1"/>
</dbReference>
<dbReference type="Proteomes" id="UP000077271">
    <property type="component" value="Unassembled WGS sequence"/>
</dbReference>
<organism evidence="2 3">
    <name type="scientific">Domibacillus aminovorans</name>
    <dbReference type="NCBI Taxonomy" id="29332"/>
    <lineage>
        <taxon>Bacteria</taxon>
        <taxon>Bacillati</taxon>
        <taxon>Bacillota</taxon>
        <taxon>Bacilli</taxon>
        <taxon>Bacillales</taxon>
        <taxon>Bacillaceae</taxon>
        <taxon>Domibacillus</taxon>
    </lineage>
</organism>
<protein>
    <submittedName>
        <fullName evidence="2">Uncharacterized protein</fullName>
    </submittedName>
</protein>
<feature type="transmembrane region" description="Helical" evidence="1">
    <location>
        <begin position="46"/>
        <end position="62"/>
    </location>
</feature>
<dbReference type="AlphaFoldDB" id="A0A177L1M2"/>
<dbReference type="OrthoDB" id="1937188at2"/>
<dbReference type="InterPro" id="IPR020275">
    <property type="entry name" value="DUF5592"/>
</dbReference>
<keyword evidence="1" id="KW-0812">Transmembrane</keyword>
<dbReference type="Pfam" id="PF17332">
    <property type="entry name" value="DUF5592"/>
    <property type="match status" value="1"/>
</dbReference>
<keyword evidence="1" id="KW-1133">Transmembrane helix</keyword>
<dbReference type="EMBL" id="LQWZ01000007">
    <property type="protein sequence ID" value="OAH58671.1"/>
    <property type="molecule type" value="Genomic_DNA"/>
</dbReference>
<evidence type="ECO:0000313" key="3">
    <source>
        <dbReference type="Proteomes" id="UP000077271"/>
    </source>
</evidence>
<sequence>MYRIPKEIDSELKINKALFLFDLLFMIGMLILTMIFNNFIHPNLQIVYYIFMGLVTVSMICRPPTNPKKRMYEVLVITMFRKRGIYHAIDRDFN</sequence>
<evidence type="ECO:0000256" key="1">
    <source>
        <dbReference type="SAM" id="Phobius"/>
    </source>
</evidence>
<comment type="caution">
    <text evidence="2">The sequence shown here is derived from an EMBL/GenBank/DDBJ whole genome shotgun (WGS) entry which is preliminary data.</text>
</comment>